<dbReference type="AlphaFoldDB" id="A0AAW0JSN4"/>
<dbReference type="PANTHER" id="PTHR13167:SF25">
    <property type="entry name" value="PIEZO-TYPE MECHANOSENSITIVE ION CHANNEL COMPONENT"/>
    <property type="match status" value="1"/>
</dbReference>
<accession>A0AAW0JSN4</accession>
<dbReference type="PANTHER" id="PTHR13167">
    <property type="entry name" value="PIEZO-TYPE MECHANOSENSITIVE ION CHANNEL COMPONENT"/>
    <property type="match status" value="1"/>
</dbReference>
<dbReference type="InterPro" id="IPR002156">
    <property type="entry name" value="RNaseH_domain"/>
</dbReference>
<comment type="caution">
    <text evidence="4">The sequence shown here is derived from an EMBL/GenBank/DDBJ whole genome shotgun (WGS) entry which is preliminary data.</text>
</comment>
<evidence type="ECO:0000256" key="1">
    <source>
        <dbReference type="SAM" id="Phobius"/>
    </source>
</evidence>
<sequence>MDLKLGPDQTGLAGCGGLLRDCHGNWISGFARAIGHTSSLAAELWAIRDGLTRCCHLSLQAVVVEVDASVAVSLLSQDVQTNGEFSSLIDDCRNLMKSIHQVQLKHCFREANRCADAIAKFDKMGLTQDLSGRLTLYQTTLCEKIPWDKFNDDIDLDPQSFWDTYNENDIQLICCQADASILWLVPSVVQTRFIQSLDWDTDMDIIFTWVLTRDRPKGKEVVKYERTIDPVDLPMRSDVQKVLNGSMNSFRIYNVYPRYFRVTGSGDVRPLELEEISVNADLIINRANYEWWSFNDVNSSGVTGCGEGIIGDTLSKFSIWGLYITFVLAVGRFIRLQCSDLRMRIPYENLPSCDRLIAICEDIYAARAEGELGVEEVLYWTLVKIYRSPHMLLEYTKID</sequence>
<name>A0AAW0JSN4_QUESU</name>
<dbReference type="GO" id="GO:0008381">
    <property type="term" value="F:mechanosensitive monoatomic ion channel activity"/>
    <property type="evidence" value="ECO:0007669"/>
    <property type="project" value="InterPro"/>
</dbReference>
<dbReference type="Pfam" id="PF13456">
    <property type="entry name" value="RVT_3"/>
    <property type="match status" value="1"/>
</dbReference>
<dbReference type="InterPro" id="IPR044730">
    <property type="entry name" value="RNase_H-like_dom_plant"/>
</dbReference>
<dbReference type="SUPFAM" id="SSF53098">
    <property type="entry name" value="Ribonuclease H-like"/>
    <property type="match status" value="1"/>
</dbReference>
<evidence type="ECO:0000313" key="5">
    <source>
        <dbReference type="Proteomes" id="UP000237347"/>
    </source>
</evidence>
<dbReference type="EMBL" id="PKMF04000475">
    <property type="protein sequence ID" value="KAK7829755.1"/>
    <property type="molecule type" value="Genomic_DNA"/>
</dbReference>
<dbReference type="GO" id="GO:0050982">
    <property type="term" value="P:detection of mechanical stimulus"/>
    <property type="evidence" value="ECO:0007669"/>
    <property type="project" value="TreeGrafter"/>
</dbReference>
<gene>
    <name evidence="4" type="ORF">CFP56_028883</name>
</gene>
<proteinExistence type="predicted"/>
<dbReference type="Pfam" id="PF12166">
    <property type="entry name" value="Piezo_cap"/>
    <property type="match status" value="1"/>
</dbReference>
<feature type="transmembrane region" description="Helical" evidence="1">
    <location>
        <begin position="317"/>
        <end position="334"/>
    </location>
</feature>
<keyword evidence="1" id="KW-0472">Membrane</keyword>
<keyword evidence="1" id="KW-0812">Transmembrane</keyword>
<dbReference type="Gene3D" id="3.30.420.10">
    <property type="entry name" value="Ribonuclease H-like superfamily/Ribonuclease H"/>
    <property type="match status" value="1"/>
</dbReference>
<reference evidence="4 5" key="1">
    <citation type="journal article" date="2018" name="Sci. Data">
        <title>The draft genome sequence of cork oak.</title>
        <authorList>
            <person name="Ramos A.M."/>
            <person name="Usie A."/>
            <person name="Barbosa P."/>
            <person name="Barros P.M."/>
            <person name="Capote T."/>
            <person name="Chaves I."/>
            <person name="Simoes F."/>
            <person name="Abreu I."/>
            <person name="Carrasquinho I."/>
            <person name="Faro C."/>
            <person name="Guimaraes J.B."/>
            <person name="Mendonca D."/>
            <person name="Nobrega F."/>
            <person name="Rodrigues L."/>
            <person name="Saibo N.J.M."/>
            <person name="Varela M.C."/>
            <person name="Egas C."/>
            <person name="Matos J."/>
            <person name="Miguel C.M."/>
            <person name="Oliveira M.M."/>
            <person name="Ricardo C.P."/>
            <person name="Goncalves S."/>
        </authorList>
    </citation>
    <scope>NUCLEOTIDE SEQUENCE [LARGE SCALE GENOMIC DNA]</scope>
    <source>
        <strain evidence="5">cv. HL8</strain>
    </source>
</reference>
<dbReference type="GO" id="GO:0071260">
    <property type="term" value="P:cellular response to mechanical stimulus"/>
    <property type="evidence" value="ECO:0007669"/>
    <property type="project" value="TreeGrafter"/>
</dbReference>
<dbReference type="Proteomes" id="UP000237347">
    <property type="component" value="Unassembled WGS sequence"/>
</dbReference>
<dbReference type="GO" id="GO:0005261">
    <property type="term" value="F:monoatomic cation channel activity"/>
    <property type="evidence" value="ECO:0007669"/>
    <property type="project" value="TreeGrafter"/>
</dbReference>
<dbReference type="InterPro" id="IPR031334">
    <property type="entry name" value="Piezo_cap_dom"/>
</dbReference>
<dbReference type="GO" id="GO:0003676">
    <property type="term" value="F:nucleic acid binding"/>
    <property type="evidence" value="ECO:0007669"/>
    <property type="project" value="InterPro"/>
</dbReference>
<organism evidence="4 5">
    <name type="scientific">Quercus suber</name>
    <name type="common">Cork oak</name>
    <dbReference type="NCBI Taxonomy" id="58331"/>
    <lineage>
        <taxon>Eukaryota</taxon>
        <taxon>Viridiplantae</taxon>
        <taxon>Streptophyta</taxon>
        <taxon>Embryophyta</taxon>
        <taxon>Tracheophyta</taxon>
        <taxon>Spermatophyta</taxon>
        <taxon>Magnoliopsida</taxon>
        <taxon>eudicotyledons</taxon>
        <taxon>Gunneridae</taxon>
        <taxon>Pentapetalae</taxon>
        <taxon>rosids</taxon>
        <taxon>fabids</taxon>
        <taxon>Fagales</taxon>
        <taxon>Fagaceae</taxon>
        <taxon>Quercus</taxon>
    </lineage>
</organism>
<feature type="domain" description="RNase H type-1" evidence="3">
    <location>
        <begin position="9"/>
        <end position="121"/>
    </location>
</feature>
<dbReference type="InterPro" id="IPR036397">
    <property type="entry name" value="RNaseH_sf"/>
</dbReference>
<protein>
    <submittedName>
        <fullName evidence="4">Piezo-type mechanosensitive ion channel like protein</fullName>
    </submittedName>
</protein>
<feature type="domain" description="Piezo non-specific cation channel cap" evidence="2">
    <location>
        <begin position="135"/>
        <end position="397"/>
    </location>
</feature>
<dbReference type="CDD" id="cd06222">
    <property type="entry name" value="RNase_H_like"/>
    <property type="match status" value="1"/>
</dbReference>
<dbReference type="GO" id="GO:0042391">
    <property type="term" value="P:regulation of membrane potential"/>
    <property type="evidence" value="ECO:0007669"/>
    <property type="project" value="TreeGrafter"/>
</dbReference>
<dbReference type="GO" id="GO:0016020">
    <property type="term" value="C:membrane"/>
    <property type="evidence" value="ECO:0007669"/>
    <property type="project" value="InterPro"/>
</dbReference>
<keyword evidence="1" id="KW-1133">Transmembrane helix</keyword>
<keyword evidence="5" id="KW-1185">Reference proteome</keyword>
<dbReference type="InterPro" id="IPR027272">
    <property type="entry name" value="Piezo"/>
</dbReference>
<dbReference type="InterPro" id="IPR012337">
    <property type="entry name" value="RNaseH-like_sf"/>
</dbReference>
<dbReference type="GO" id="GO:0004523">
    <property type="term" value="F:RNA-DNA hybrid ribonuclease activity"/>
    <property type="evidence" value="ECO:0007669"/>
    <property type="project" value="InterPro"/>
</dbReference>
<evidence type="ECO:0000259" key="2">
    <source>
        <dbReference type="Pfam" id="PF12166"/>
    </source>
</evidence>
<evidence type="ECO:0000259" key="3">
    <source>
        <dbReference type="Pfam" id="PF13456"/>
    </source>
</evidence>
<evidence type="ECO:0000313" key="4">
    <source>
        <dbReference type="EMBL" id="KAK7829755.1"/>
    </source>
</evidence>